<keyword evidence="1" id="KW-0472">Membrane</keyword>
<evidence type="ECO:0000313" key="2">
    <source>
        <dbReference type="EMBL" id="MQM21117.1"/>
    </source>
</evidence>
<dbReference type="PANTHER" id="PTHR31064:SF30">
    <property type="entry name" value="HIGH-AFFINITY POTASSIUM TRANSPORT PROTEIN-RELATED"/>
    <property type="match status" value="1"/>
</dbReference>
<reference evidence="2" key="1">
    <citation type="submission" date="2017-07" db="EMBL/GenBank/DDBJ databases">
        <title>Taro Niue Genome Assembly and Annotation.</title>
        <authorList>
            <person name="Atibalentja N."/>
            <person name="Keating K."/>
            <person name="Fields C.J."/>
        </authorList>
    </citation>
    <scope>NUCLEOTIDE SEQUENCE</scope>
    <source>
        <strain evidence="2">Niue_2</strain>
        <tissue evidence="2">Leaf</tissue>
    </source>
</reference>
<keyword evidence="1" id="KW-0812">Transmembrane</keyword>
<sequence>MHGSAYGNVGFSTGYSCARRLRVQDGGGECKDASYGFVGWWSGGGKLILIVVMFSGRLMKRYTMEGGQGWNLS</sequence>
<gene>
    <name evidence="2" type="ORF">Taro_054152</name>
</gene>
<dbReference type="GO" id="GO:0005886">
    <property type="term" value="C:plasma membrane"/>
    <property type="evidence" value="ECO:0007669"/>
    <property type="project" value="TreeGrafter"/>
</dbReference>
<organism evidence="2 3">
    <name type="scientific">Colocasia esculenta</name>
    <name type="common">Wild taro</name>
    <name type="synonym">Arum esculentum</name>
    <dbReference type="NCBI Taxonomy" id="4460"/>
    <lineage>
        <taxon>Eukaryota</taxon>
        <taxon>Viridiplantae</taxon>
        <taxon>Streptophyta</taxon>
        <taxon>Embryophyta</taxon>
        <taxon>Tracheophyta</taxon>
        <taxon>Spermatophyta</taxon>
        <taxon>Magnoliopsida</taxon>
        <taxon>Liliopsida</taxon>
        <taxon>Araceae</taxon>
        <taxon>Aroideae</taxon>
        <taxon>Colocasieae</taxon>
        <taxon>Colocasia</taxon>
    </lineage>
</organism>
<dbReference type="AlphaFoldDB" id="A0A843XQB9"/>
<evidence type="ECO:0000313" key="3">
    <source>
        <dbReference type="Proteomes" id="UP000652761"/>
    </source>
</evidence>
<keyword evidence="1" id="KW-1133">Transmembrane helix</keyword>
<proteinExistence type="predicted"/>
<dbReference type="OrthoDB" id="9999863at2759"/>
<accession>A0A843XQB9</accession>
<dbReference type="PANTHER" id="PTHR31064">
    <property type="entry name" value="POTASSIUM TRANSPORT PROTEIN DDB_G0292412-RELATED"/>
    <property type="match status" value="1"/>
</dbReference>
<evidence type="ECO:0000256" key="1">
    <source>
        <dbReference type="SAM" id="Phobius"/>
    </source>
</evidence>
<dbReference type="GO" id="GO:0008324">
    <property type="term" value="F:monoatomic cation transmembrane transporter activity"/>
    <property type="evidence" value="ECO:0007669"/>
    <property type="project" value="TreeGrafter"/>
</dbReference>
<dbReference type="EMBL" id="NMUH01010619">
    <property type="protein sequence ID" value="MQM21117.1"/>
    <property type="molecule type" value="Genomic_DNA"/>
</dbReference>
<protein>
    <submittedName>
        <fullName evidence="2">Uncharacterized protein</fullName>
    </submittedName>
</protein>
<feature type="transmembrane region" description="Helical" evidence="1">
    <location>
        <begin position="33"/>
        <end position="54"/>
    </location>
</feature>
<dbReference type="InterPro" id="IPR051143">
    <property type="entry name" value="TrkH_K-transport"/>
</dbReference>
<comment type="caution">
    <text evidence="2">The sequence shown here is derived from an EMBL/GenBank/DDBJ whole genome shotgun (WGS) entry which is preliminary data.</text>
</comment>
<dbReference type="Proteomes" id="UP000652761">
    <property type="component" value="Unassembled WGS sequence"/>
</dbReference>
<dbReference type="GO" id="GO:0098662">
    <property type="term" value="P:inorganic cation transmembrane transport"/>
    <property type="evidence" value="ECO:0007669"/>
    <property type="project" value="UniProtKB-ARBA"/>
</dbReference>
<name>A0A843XQB9_COLES</name>
<keyword evidence="3" id="KW-1185">Reference proteome</keyword>